<evidence type="ECO:0000313" key="1">
    <source>
        <dbReference type="EMBL" id="GGF73353.1"/>
    </source>
</evidence>
<reference evidence="1" key="1">
    <citation type="journal article" date="2014" name="Int. J. Syst. Evol. Microbiol.">
        <title>Complete genome sequence of Corynebacterium casei LMG S-19264T (=DSM 44701T), isolated from a smear-ripened cheese.</title>
        <authorList>
            <consortium name="US DOE Joint Genome Institute (JGI-PGF)"/>
            <person name="Walter F."/>
            <person name="Albersmeier A."/>
            <person name="Kalinowski J."/>
            <person name="Ruckert C."/>
        </authorList>
    </citation>
    <scope>NUCLEOTIDE SEQUENCE</scope>
    <source>
        <strain evidence="1">CGMCC 1.15254</strain>
    </source>
</reference>
<evidence type="ECO:0000313" key="2">
    <source>
        <dbReference type="Proteomes" id="UP000632498"/>
    </source>
</evidence>
<proteinExistence type="predicted"/>
<keyword evidence="2" id="KW-1185">Reference proteome</keyword>
<organism evidence="1 2">
    <name type="scientific">Terasakiella brassicae</name>
    <dbReference type="NCBI Taxonomy" id="1634917"/>
    <lineage>
        <taxon>Bacteria</taxon>
        <taxon>Pseudomonadati</taxon>
        <taxon>Pseudomonadota</taxon>
        <taxon>Alphaproteobacteria</taxon>
        <taxon>Rhodospirillales</taxon>
        <taxon>Terasakiellaceae</taxon>
        <taxon>Terasakiella</taxon>
    </lineage>
</organism>
<reference evidence="1" key="2">
    <citation type="submission" date="2020-09" db="EMBL/GenBank/DDBJ databases">
        <authorList>
            <person name="Sun Q."/>
            <person name="Zhou Y."/>
        </authorList>
    </citation>
    <scope>NUCLEOTIDE SEQUENCE</scope>
    <source>
        <strain evidence="1">CGMCC 1.15254</strain>
    </source>
</reference>
<dbReference type="RefSeq" id="WP_188666591.1">
    <property type="nucleotide sequence ID" value="NZ_BMHV01000028.1"/>
</dbReference>
<dbReference type="AlphaFoldDB" id="A0A917FDL7"/>
<dbReference type="EMBL" id="BMHV01000028">
    <property type="protein sequence ID" value="GGF73353.1"/>
    <property type="molecule type" value="Genomic_DNA"/>
</dbReference>
<gene>
    <name evidence="1" type="ORF">GCM10011332_29260</name>
</gene>
<dbReference type="Proteomes" id="UP000632498">
    <property type="component" value="Unassembled WGS sequence"/>
</dbReference>
<sequence length="160" mass="18250">MRINEFDYQIEEPKGLKSIDVWAGQQTKIYTLFLRVMGVLDNLTYQPEMPEIWIGNYLINETGSQITVEKSAEKDGYAVKFSCFGLYPMVIEPPHDFETVERNSRALSPELVTERDRHKIPGAHIFVGSCNVVDFDNRCSMTLIRSAEKREIDGGDNANV</sequence>
<name>A0A917FDL7_9PROT</name>
<protein>
    <submittedName>
        <fullName evidence="1">Uncharacterized protein</fullName>
    </submittedName>
</protein>
<comment type="caution">
    <text evidence="1">The sequence shown here is derived from an EMBL/GenBank/DDBJ whole genome shotgun (WGS) entry which is preliminary data.</text>
</comment>
<accession>A0A917FDL7</accession>